<dbReference type="Proteomes" id="UP000727654">
    <property type="component" value="Unassembled WGS sequence"/>
</dbReference>
<evidence type="ECO:0008006" key="3">
    <source>
        <dbReference type="Google" id="ProtNLM"/>
    </source>
</evidence>
<keyword evidence="2" id="KW-1185">Reference proteome</keyword>
<protein>
    <recommendedName>
        <fullName evidence="3">Helix-turn-helix domain-containing protein</fullName>
    </recommendedName>
</protein>
<evidence type="ECO:0000313" key="2">
    <source>
        <dbReference type="Proteomes" id="UP000727654"/>
    </source>
</evidence>
<gene>
    <name evidence="1" type="ORF">LMG23992_02113</name>
</gene>
<organism evidence="1 2">
    <name type="scientific">Cupriavidus laharis</name>
    <dbReference type="NCBI Taxonomy" id="151654"/>
    <lineage>
        <taxon>Bacteria</taxon>
        <taxon>Pseudomonadati</taxon>
        <taxon>Pseudomonadota</taxon>
        <taxon>Betaproteobacteria</taxon>
        <taxon>Burkholderiales</taxon>
        <taxon>Burkholderiaceae</taxon>
        <taxon>Cupriavidus</taxon>
    </lineage>
</organism>
<sequence length="132" mass="14817">MRRAAQHRAATSNRGGLPRRMVKKFITTTAPHSQGGAIVWVFSLPPSHALDTYGRAVLMLFAWFAHMCGGEICMSFAEVAAHTSMDERTARTRVRRLVDAGLLVPTGRTYRNMVVYRVPPPCAPRRPIRRRS</sequence>
<evidence type="ECO:0000313" key="1">
    <source>
        <dbReference type="EMBL" id="CAG9172078.1"/>
    </source>
</evidence>
<reference evidence="1 2" key="1">
    <citation type="submission" date="2021-08" db="EMBL/GenBank/DDBJ databases">
        <authorList>
            <person name="Peeters C."/>
        </authorList>
    </citation>
    <scope>NUCLEOTIDE SEQUENCE [LARGE SCALE GENOMIC DNA]</scope>
    <source>
        <strain evidence="1 2">LMG 23992</strain>
    </source>
</reference>
<comment type="caution">
    <text evidence="1">The sequence shown here is derived from an EMBL/GenBank/DDBJ whole genome shotgun (WGS) entry which is preliminary data.</text>
</comment>
<accession>A0ABM8WX43</accession>
<dbReference type="EMBL" id="CAJZAI010000004">
    <property type="protein sequence ID" value="CAG9172078.1"/>
    <property type="molecule type" value="Genomic_DNA"/>
</dbReference>
<name>A0ABM8WX43_9BURK</name>
<proteinExistence type="predicted"/>